<evidence type="ECO:0000259" key="4">
    <source>
        <dbReference type="PROSITE" id="PS50118"/>
    </source>
</evidence>
<feature type="compositionally biased region" description="Low complexity" evidence="3">
    <location>
        <begin position="543"/>
        <end position="569"/>
    </location>
</feature>
<feature type="compositionally biased region" description="Basic and acidic residues" evidence="3">
    <location>
        <begin position="618"/>
        <end position="633"/>
    </location>
</feature>
<feature type="DNA-binding region" description="HMG box" evidence="1">
    <location>
        <begin position="203"/>
        <end position="272"/>
    </location>
</feature>
<keyword evidence="2" id="KW-0863">Zinc-finger</keyword>
<evidence type="ECO:0000313" key="6">
    <source>
        <dbReference type="EMBL" id="KAG2392154.1"/>
    </source>
</evidence>
<dbReference type="InterPro" id="IPR009071">
    <property type="entry name" value="HMG_box_dom"/>
</dbReference>
<dbReference type="Gene3D" id="1.10.30.10">
    <property type="entry name" value="High mobility group box domain"/>
    <property type="match status" value="1"/>
</dbReference>
<organism evidence="6 7">
    <name type="scientific">Naegleria lovaniensis</name>
    <name type="common">Amoeba</name>
    <dbReference type="NCBI Taxonomy" id="51637"/>
    <lineage>
        <taxon>Eukaryota</taxon>
        <taxon>Discoba</taxon>
        <taxon>Heterolobosea</taxon>
        <taxon>Tetramitia</taxon>
        <taxon>Eutetramitia</taxon>
        <taxon>Vahlkampfiidae</taxon>
        <taxon>Naegleria</taxon>
    </lineage>
</organism>
<dbReference type="PROSITE" id="PS50118">
    <property type="entry name" value="HMG_BOX_2"/>
    <property type="match status" value="1"/>
</dbReference>
<keyword evidence="2" id="KW-0479">Metal-binding</keyword>
<dbReference type="CDD" id="cd22006">
    <property type="entry name" value="HMG-box_AtHMGB6-like_rpt1"/>
    <property type="match status" value="1"/>
</dbReference>
<dbReference type="Proteomes" id="UP000816034">
    <property type="component" value="Unassembled WGS sequence"/>
</dbReference>
<dbReference type="InterPro" id="IPR007527">
    <property type="entry name" value="Znf_SWIM"/>
</dbReference>
<dbReference type="RefSeq" id="XP_044554048.1">
    <property type="nucleotide sequence ID" value="XM_044688169.1"/>
</dbReference>
<feature type="compositionally biased region" description="Low complexity" evidence="3">
    <location>
        <begin position="605"/>
        <end position="614"/>
    </location>
</feature>
<feature type="region of interest" description="Disordered" evidence="3">
    <location>
        <begin position="223"/>
        <end position="342"/>
    </location>
</feature>
<feature type="compositionally biased region" description="Basic and acidic residues" evidence="3">
    <location>
        <begin position="284"/>
        <end position="307"/>
    </location>
</feature>
<keyword evidence="7" id="KW-1185">Reference proteome</keyword>
<feature type="compositionally biased region" description="Polar residues" evidence="3">
    <location>
        <begin position="414"/>
        <end position="424"/>
    </location>
</feature>
<protein>
    <recommendedName>
        <fullName evidence="8">HMG box domain-containing protein</fullName>
    </recommendedName>
</protein>
<dbReference type="EMBL" id="PYSW02000005">
    <property type="protein sequence ID" value="KAG2392154.1"/>
    <property type="molecule type" value="Genomic_DNA"/>
</dbReference>
<evidence type="ECO:0000313" key="7">
    <source>
        <dbReference type="Proteomes" id="UP000816034"/>
    </source>
</evidence>
<accession>A0AA88KQV7</accession>
<dbReference type="PROSITE" id="PS50966">
    <property type="entry name" value="ZF_SWIM"/>
    <property type="match status" value="1"/>
</dbReference>
<evidence type="ECO:0000256" key="3">
    <source>
        <dbReference type="SAM" id="MobiDB-lite"/>
    </source>
</evidence>
<dbReference type="InterPro" id="IPR036910">
    <property type="entry name" value="HMG_box_dom_sf"/>
</dbReference>
<dbReference type="AlphaFoldDB" id="A0AA88KQV7"/>
<dbReference type="GeneID" id="68104860"/>
<gene>
    <name evidence="6" type="ORF">C9374_012406</name>
</gene>
<dbReference type="GO" id="GO:0008270">
    <property type="term" value="F:zinc ion binding"/>
    <property type="evidence" value="ECO:0007669"/>
    <property type="project" value="UniProtKB-KW"/>
</dbReference>
<feature type="compositionally biased region" description="Polar residues" evidence="3">
    <location>
        <begin position="154"/>
        <end position="168"/>
    </location>
</feature>
<keyword evidence="2" id="KW-0862">Zinc</keyword>
<evidence type="ECO:0000259" key="5">
    <source>
        <dbReference type="PROSITE" id="PS50966"/>
    </source>
</evidence>
<feature type="compositionally biased region" description="Basic and acidic residues" evidence="3">
    <location>
        <begin position="234"/>
        <end position="268"/>
    </location>
</feature>
<feature type="compositionally biased region" description="Polar residues" evidence="3">
    <location>
        <begin position="570"/>
        <end position="586"/>
    </location>
</feature>
<sequence length="664" mass="74853">MSLSFICDYFGLTKFQRGKDLESSIYDVMVKLIPEKPNCFKMYSKCTSQQVPQYGQEPIFYRQEVLMKDKKINKAVCTCPDGSQGRCKHICAGILAYISILTSRNQGDEQKLEQKQMILKSGELDSQEHASQMNERTLSQHSVSPHSSSNVLQASNTTLHGDIASSSNEPKKKKKTLPAWMALQSKSEEKESKKKSSKAQSELKKPKTSFFLYCDDHREQVKEELGGKVSASEVAKELGKRWKDLSTEDKQVYIDKQKELQKEYEKQKKGNTMDNSTSEPLTTTRREDNKKKEPLSQQRDENSERVSHNIAMLSEPFMKTTEDSPGKKKPQSLLPKKGPHQVVPNILHTTLCVKKEFQNDNDDDHDDRSACSNIFFSKSGNTEIHPTTSNNNRSEFNPVLRIKSEVSSPVKNSLTNENKFTLPNQFPKAIPSPQQKRDDVEVETTPAVEDDDDDDENISIMDVFFSKKKRKNPPSPRMETARDMGVVSTRGGARHLESVSSTNKDQEDDDSLSTTTTTTTATNTNVFFSKSSKKPKKVHDQQDTTIGTDFTTTTIVQNHSSSPYYQSSSNTTQMVNKLPNNNNATGNDDEEEEEDELTFQQIFFSKSTKTSSSTRQHNVAESKKPMTEKDVETVRSTTNSSGGASSTKSKQTSLKSMMDAFFDF</sequence>
<comment type="caution">
    <text evidence="6">The sequence shown here is derived from an EMBL/GenBank/DDBJ whole genome shotgun (WGS) entry which is preliminary data.</text>
</comment>
<dbReference type="GO" id="GO:0003677">
    <property type="term" value="F:DNA binding"/>
    <property type="evidence" value="ECO:0007669"/>
    <property type="project" value="UniProtKB-UniRule"/>
</dbReference>
<feature type="compositionally biased region" description="Polar residues" evidence="3">
    <location>
        <begin position="270"/>
        <end position="283"/>
    </location>
</feature>
<dbReference type="PANTHER" id="PTHR47658:SF1">
    <property type="entry name" value="MEIOSIS INITIATOR PROTEIN"/>
    <property type="match status" value="1"/>
</dbReference>
<evidence type="ECO:0000256" key="1">
    <source>
        <dbReference type="PROSITE-ProRule" id="PRU00267"/>
    </source>
</evidence>
<proteinExistence type="predicted"/>
<name>A0AA88KQV7_NAELO</name>
<dbReference type="PANTHER" id="PTHR47658">
    <property type="entry name" value="HIGH MOBILITY GROUP B PROTEIN 12-RELATED"/>
    <property type="match status" value="1"/>
</dbReference>
<reference evidence="6 7" key="1">
    <citation type="journal article" date="2018" name="BMC Genomics">
        <title>The genome of Naegleria lovaniensis, the basis for a comparative approach to unravel pathogenicity factors of the human pathogenic amoeba N. fowleri.</title>
        <authorList>
            <person name="Liechti N."/>
            <person name="Schurch N."/>
            <person name="Bruggmann R."/>
            <person name="Wittwer M."/>
        </authorList>
    </citation>
    <scope>NUCLEOTIDE SEQUENCE [LARGE SCALE GENOMIC DNA]</scope>
    <source>
        <strain evidence="6 7">ATCC 30569</strain>
    </source>
</reference>
<feature type="compositionally biased region" description="Low complexity" evidence="3">
    <location>
        <begin position="514"/>
        <end position="525"/>
    </location>
</feature>
<feature type="region of interest" description="Disordered" evidence="3">
    <location>
        <begin position="124"/>
        <end position="210"/>
    </location>
</feature>
<feature type="compositionally biased region" description="Low complexity" evidence="3">
    <location>
        <begin position="139"/>
        <end position="153"/>
    </location>
</feature>
<feature type="domain" description="HMG box" evidence="4">
    <location>
        <begin position="203"/>
        <end position="272"/>
    </location>
</feature>
<dbReference type="SUPFAM" id="SSF47095">
    <property type="entry name" value="HMG-box"/>
    <property type="match status" value="1"/>
</dbReference>
<feature type="compositionally biased region" description="Acidic residues" evidence="3">
    <location>
        <begin position="448"/>
        <end position="457"/>
    </location>
</feature>
<keyword evidence="1" id="KW-0539">Nucleus</keyword>
<evidence type="ECO:0008006" key="8">
    <source>
        <dbReference type="Google" id="ProtNLM"/>
    </source>
</evidence>
<dbReference type="Pfam" id="PF00505">
    <property type="entry name" value="HMG_box"/>
    <property type="match status" value="1"/>
</dbReference>
<feature type="compositionally biased region" description="Acidic residues" evidence="3">
    <location>
        <begin position="587"/>
        <end position="597"/>
    </location>
</feature>
<dbReference type="GO" id="GO:0005634">
    <property type="term" value="C:nucleus"/>
    <property type="evidence" value="ECO:0007669"/>
    <property type="project" value="UniProtKB-UniRule"/>
</dbReference>
<evidence type="ECO:0000256" key="2">
    <source>
        <dbReference type="PROSITE-ProRule" id="PRU00325"/>
    </source>
</evidence>
<dbReference type="SMART" id="SM00398">
    <property type="entry name" value="HMG"/>
    <property type="match status" value="1"/>
</dbReference>
<feature type="compositionally biased region" description="Low complexity" evidence="3">
    <location>
        <begin position="636"/>
        <end position="652"/>
    </location>
</feature>
<keyword evidence="1" id="KW-0238">DNA-binding</keyword>
<feature type="domain" description="SWIM-type" evidence="5">
    <location>
        <begin position="61"/>
        <end position="98"/>
    </location>
</feature>
<feature type="region of interest" description="Disordered" evidence="3">
    <location>
        <begin position="414"/>
        <end position="652"/>
    </location>
</feature>